<evidence type="ECO:0000313" key="10">
    <source>
        <dbReference type="Proteomes" id="UP000326759"/>
    </source>
</evidence>
<dbReference type="SMART" id="SM00355">
    <property type="entry name" value="ZnF_C2H2"/>
    <property type="match status" value="8"/>
</dbReference>
<gene>
    <name evidence="9" type="primary">Zscan2</name>
    <name evidence="9" type="ORF">Anas_07901</name>
</gene>
<feature type="domain" description="C2H2-type" evidence="8">
    <location>
        <begin position="324"/>
        <end position="351"/>
    </location>
</feature>
<dbReference type="AlphaFoldDB" id="A0A5N5TJI3"/>
<feature type="region of interest" description="Disordered" evidence="7">
    <location>
        <begin position="446"/>
        <end position="490"/>
    </location>
</feature>
<proteinExistence type="predicted"/>
<feature type="domain" description="C2H2-type" evidence="8">
    <location>
        <begin position="213"/>
        <end position="241"/>
    </location>
</feature>
<dbReference type="InterPro" id="IPR013087">
    <property type="entry name" value="Znf_C2H2_type"/>
</dbReference>
<dbReference type="Pfam" id="PF00096">
    <property type="entry name" value="zf-C2H2"/>
    <property type="match status" value="3"/>
</dbReference>
<evidence type="ECO:0000256" key="1">
    <source>
        <dbReference type="ARBA" id="ARBA00022723"/>
    </source>
</evidence>
<dbReference type="PROSITE" id="PS00028">
    <property type="entry name" value="ZINC_FINGER_C2H2_1"/>
    <property type="match status" value="6"/>
</dbReference>
<evidence type="ECO:0000256" key="2">
    <source>
        <dbReference type="ARBA" id="ARBA00022737"/>
    </source>
</evidence>
<keyword evidence="2" id="KW-0677">Repeat</keyword>
<keyword evidence="10" id="KW-1185">Reference proteome</keyword>
<evidence type="ECO:0000256" key="4">
    <source>
        <dbReference type="ARBA" id="ARBA00022833"/>
    </source>
</evidence>
<keyword evidence="3 6" id="KW-0863">Zinc-finger</keyword>
<dbReference type="FunFam" id="3.30.160.60:FF:000671">
    <property type="entry name" value="Zinc finger protein 26"/>
    <property type="match status" value="1"/>
</dbReference>
<feature type="domain" description="C2H2-type" evidence="8">
    <location>
        <begin position="382"/>
        <end position="409"/>
    </location>
</feature>
<keyword evidence="4" id="KW-0862">Zinc</keyword>
<sequence>MEVTEIVEKHMEESDTDIPDNVIYIIFPEGTQQQLLPIDNLELNNFDQSSIPASQGILPSSELFSPDIISADTSINLKENENLELANLNCTLENNYRIDVETQTDFSNTSDKNVDVGKYSGRQDQSFLSNDIEDNILSVGDDHERMEELDVSLQSFLNCDKSSQISIETLNFEYECGLEGVIEKSSNASHSFTRPHNLLRHKETRHAEGEKKYVCEFCNRKFGRQDIFASHLRLIHGKNKSDSEDSDSVYQCSSCKKFFTKLHNYMKHQKGNLTCTKCSETFACKRSLRNHLNKRHSVTCSICGKMCPSKQQMYAHKLTHAPKFKCEYCGKGFVWESQFTVHLATHTGIRPLNCDICGNSFAHPNAVKKHKWQDHTEANKKHRCPVCGKGFVYKSKLNAHVRIHTGKKPFPCQRCSSYFSQKHNLAAHMKIVHGLVFKYLEEDDEEEEQVPKSKETAKCDEKAIKESTNESLTVETPSGEEQNENFQYFS</sequence>
<accession>A0A5N5TJI3</accession>
<evidence type="ECO:0000256" key="7">
    <source>
        <dbReference type="SAM" id="MobiDB-lite"/>
    </source>
</evidence>
<feature type="domain" description="C2H2-type" evidence="8">
    <location>
        <begin position="352"/>
        <end position="380"/>
    </location>
</feature>
<dbReference type="SUPFAM" id="SSF57667">
    <property type="entry name" value="beta-beta-alpha zinc fingers"/>
    <property type="match status" value="3"/>
</dbReference>
<dbReference type="PROSITE" id="PS50157">
    <property type="entry name" value="ZINC_FINGER_C2H2_2"/>
    <property type="match status" value="7"/>
</dbReference>
<organism evidence="9 10">
    <name type="scientific">Armadillidium nasatum</name>
    <dbReference type="NCBI Taxonomy" id="96803"/>
    <lineage>
        <taxon>Eukaryota</taxon>
        <taxon>Metazoa</taxon>
        <taxon>Ecdysozoa</taxon>
        <taxon>Arthropoda</taxon>
        <taxon>Crustacea</taxon>
        <taxon>Multicrustacea</taxon>
        <taxon>Malacostraca</taxon>
        <taxon>Eumalacostraca</taxon>
        <taxon>Peracarida</taxon>
        <taxon>Isopoda</taxon>
        <taxon>Oniscidea</taxon>
        <taxon>Crinocheta</taxon>
        <taxon>Armadillidiidae</taxon>
        <taxon>Armadillidium</taxon>
    </lineage>
</organism>
<dbReference type="PANTHER" id="PTHR24393">
    <property type="entry name" value="ZINC FINGER PROTEIN"/>
    <property type="match status" value="1"/>
</dbReference>
<feature type="compositionally biased region" description="Basic and acidic residues" evidence="7">
    <location>
        <begin position="449"/>
        <end position="468"/>
    </location>
</feature>
<dbReference type="GO" id="GO:0001228">
    <property type="term" value="F:DNA-binding transcription activator activity, RNA polymerase II-specific"/>
    <property type="evidence" value="ECO:0007669"/>
    <property type="project" value="TreeGrafter"/>
</dbReference>
<reference evidence="9 10" key="1">
    <citation type="journal article" date="2019" name="PLoS Biol.">
        <title>Sex chromosomes control vertical transmission of feminizing Wolbachia symbionts in an isopod.</title>
        <authorList>
            <person name="Becking T."/>
            <person name="Chebbi M.A."/>
            <person name="Giraud I."/>
            <person name="Moumen B."/>
            <person name="Laverre T."/>
            <person name="Caubet Y."/>
            <person name="Peccoud J."/>
            <person name="Gilbert C."/>
            <person name="Cordaux R."/>
        </authorList>
    </citation>
    <scope>NUCLEOTIDE SEQUENCE [LARGE SCALE GENOMIC DNA]</scope>
    <source>
        <strain evidence="9">ANa2</strain>
        <tissue evidence="9">Whole body excluding digestive tract and cuticle</tissue>
    </source>
</reference>
<evidence type="ECO:0000256" key="3">
    <source>
        <dbReference type="ARBA" id="ARBA00022771"/>
    </source>
</evidence>
<protein>
    <submittedName>
        <fullName evidence="9">Zinc finger and SCAN domain-containing protein 2</fullName>
    </submittedName>
</protein>
<feature type="compositionally biased region" description="Polar residues" evidence="7">
    <location>
        <begin position="469"/>
        <end position="490"/>
    </location>
</feature>
<dbReference type="OrthoDB" id="6342134at2759"/>
<evidence type="ECO:0000313" key="9">
    <source>
        <dbReference type="EMBL" id="KAB7506240.1"/>
    </source>
</evidence>
<dbReference type="PANTHER" id="PTHR24393:SF34">
    <property type="entry name" value="PR_SET DOMAIN 13"/>
    <property type="match status" value="1"/>
</dbReference>
<keyword evidence="5" id="KW-0539">Nucleus</keyword>
<dbReference type="EMBL" id="SEYY01000927">
    <property type="protein sequence ID" value="KAB7506240.1"/>
    <property type="molecule type" value="Genomic_DNA"/>
</dbReference>
<evidence type="ECO:0000256" key="6">
    <source>
        <dbReference type="PROSITE-ProRule" id="PRU00042"/>
    </source>
</evidence>
<dbReference type="GO" id="GO:0008270">
    <property type="term" value="F:zinc ion binding"/>
    <property type="evidence" value="ECO:0007669"/>
    <property type="project" value="UniProtKB-KW"/>
</dbReference>
<dbReference type="Proteomes" id="UP000326759">
    <property type="component" value="Unassembled WGS sequence"/>
</dbReference>
<name>A0A5N5TJI3_9CRUS</name>
<feature type="domain" description="C2H2-type" evidence="8">
    <location>
        <begin position="250"/>
        <end position="270"/>
    </location>
</feature>
<dbReference type="GO" id="GO:0000978">
    <property type="term" value="F:RNA polymerase II cis-regulatory region sequence-specific DNA binding"/>
    <property type="evidence" value="ECO:0007669"/>
    <property type="project" value="TreeGrafter"/>
</dbReference>
<keyword evidence="1" id="KW-0479">Metal-binding</keyword>
<dbReference type="InterPro" id="IPR036236">
    <property type="entry name" value="Znf_C2H2_sf"/>
</dbReference>
<dbReference type="FunFam" id="3.30.160.60:FF:000624">
    <property type="entry name" value="zinc finger protein 697"/>
    <property type="match status" value="1"/>
</dbReference>
<dbReference type="Gene3D" id="3.30.160.60">
    <property type="entry name" value="Classic Zinc Finger"/>
    <property type="match status" value="6"/>
</dbReference>
<feature type="domain" description="C2H2-type" evidence="8">
    <location>
        <begin position="273"/>
        <end position="297"/>
    </location>
</feature>
<feature type="domain" description="C2H2-type" evidence="8">
    <location>
        <begin position="410"/>
        <end position="433"/>
    </location>
</feature>
<comment type="caution">
    <text evidence="9">The sequence shown here is derived from an EMBL/GenBank/DDBJ whole genome shotgun (WGS) entry which is preliminary data.</text>
</comment>
<evidence type="ECO:0000256" key="5">
    <source>
        <dbReference type="ARBA" id="ARBA00023242"/>
    </source>
</evidence>
<dbReference type="FunFam" id="3.30.160.60:FF:002212">
    <property type="entry name" value="Zinc finger protein 672"/>
    <property type="match status" value="1"/>
</dbReference>
<evidence type="ECO:0000259" key="8">
    <source>
        <dbReference type="PROSITE" id="PS50157"/>
    </source>
</evidence>
<dbReference type="GO" id="GO:0005634">
    <property type="term" value="C:nucleus"/>
    <property type="evidence" value="ECO:0007669"/>
    <property type="project" value="TreeGrafter"/>
</dbReference>